<evidence type="ECO:0000313" key="3">
    <source>
        <dbReference type="Proteomes" id="UP000652761"/>
    </source>
</evidence>
<gene>
    <name evidence="2" type="ORF">Taro_026337</name>
</gene>
<keyword evidence="3" id="KW-1185">Reference proteome</keyword>
<dbReference type="InterPro" id="IPR027443">
    <property type="entry name" value="IPNS-like_sf"/>
</dbReference>
<proteinExistence type="predicted"/>
<comment type="caution">
    <text evidence="2">The sequence shown here is derived from an EMBL/GenBank/DDBJ whole genome shotgun (WGS) entry which is preliminary data.</text>
</comment>
<dbReference type="Gene3D" id="2.60.120.330">
    <property type="entry name" value="B-lactam Antibiotic, Isopenicillin N Synthase, Chain"/>
    <property type="match status" value="1"/>
</dbReference>
<protein>
    <recommendedName>
        <fullName evidence="4">Non-haem dioxygenase N-terminal domain-containing protein</fullName>
    </recommendedName>
</protein>
<evidence type="ECO:0008006" key="4">
    <source>
        <dbReference type="Google" id="ProtNLM"/>
    </source>
</evidence>
<dbReference type="Proteomes" id="UP000652761">
    <property type="component" value="Unassembled WGS sequence"/>
</dbReference>
<dbReference type="EMBL" id="NMUH01001589">
    <property type="protein sequence ID" value="MQL93703.1"/>
    <property type="molecule type" value="Genomic_DNA"/>
</dbReference>
<reference evidence="2" key="1">
    <citation type="submission" date="2017-07" db="EMBL/GenBank/DDBJ databases">
        <title>Taro Niue Genome Assembly and Annotation.</title>
        <authorList>
            <person name="Atibalentja N."/>
            <person name="Keating K."/>
            <person name="Fields C.J."/>
        </authorList>
    </citation>
    <scope>NUCLEOTIDE SEQUENCE</scope>
    <source>
        <strain evidence="2">Niue_2</strain>
        <tissue evidence="2">Leaf</tissue>
    </source>
</reference>
<accession>A0A843VNC1</accession>
<dbReference type="SUPFAM" id="SSF51197">
    <property type="entry name" value="Clavaminate synthase-like"/>
    <property type="match status" value="1"/>
</dbReference>
<evidence type="ECO:0000256" key="1">
    <source>
        <dbReference type="SAM" id="MobiDB-lite"/>
    </source>
</evidence>
<feature type="compositionally biased region" description="Basic and acidic residues" evidence="1">
    <location>
        <begin position="268"/>
        <end position="280"/>
    </location>
</feature>
<dbReference type="AlphaFoldDB" id="A0A843VNC1"/>
<feature type="region of interest" description="Disordered" evidence="1">
    <location>
        <begin position="264"/>
        <end position="300"/>
    </location>
</feature>
<sequence>MAFLRVLEQAPEQSEVGDAFLDDPASSLMQQVAGSSFRTSDFGLQRSEKLASTSLDAGLSVGFHTVDTDTTSTSTDIDANLAFGQNSKTCRNHAHLTPIYAISIPLVSLGVKCESVSVEEGSVWMTELFHCSEVIAGYDGTCREVKEFDESKAGIKGLVDAGVTTIPRFFHHPDSHLAMPPVTTASSLSIPTIDLSLPILSHAVELVAAASRDRGFFRVTNHGLPRGRHLRHSLPLDTASLKRPMISPIPRFFGSSDSLDYANRWRSPHAEPPSHSDRKSCSTQREISSPEHTRGSALSQRSEVVFNSTRDLLPRSWIWVPKHRRYSHPLRFIPTPSAKELGITFRTCIGIAYVITIRNRHSETVDWALVSQNFVLGPKSPRSVCTSTPTAAPSGRTRIFIRPGVGTACEAPIQNRHFDPVAKELGITFRTGIGIAYVTTIRNRHSETVDNTSDSLDYVNRWRSPHGAAQSQRSEVLFNAMRDLLLSSDALDYANHWRSHPVTAIGSRVQLDARSPPQVVVMGRRIGAALPGLANRQNQFQAESVRVVACANGDNRLSPRAPLLMAGMVLELKMYL</sequence>
<name>A0A843VNC1_COLES</name>
<evidence type="ECO:0000313" key="2">
    <source>
        <dbReference type="EMBL" id="MQL93703.1"/>
    </source>
</evidence>
<organism evidence="2 3">
    <name type="scientific">Colocasia esculenta</name>
    <name type="common">Wild taro</name>
    <name type="synonym">Arum esculentum</name>
    <dbReference type="NCBI Taxonomy" id="4460"/>
    <lineage>
        <taxon>Eukaryota</taxon>
        <taxon>Viridiplantae</taxon>
        <taxon>Streptophyta</taxon>
        <taxon>Embryophyta</taxon>
        <taxon>Tracheophyta</taxon>
        <taxon>Spermatophyta</taxon>
        <taxon>Magnoliopsida</taxon>
        <taxon>Liliopsida</taxon>
        <taxon>Araceae</taxon>
        <taxon>Aroideae</taxon>
        <taxon>Colocasieae</taxon>
        <taxon>Colocasia</taxon>
    </lineage>
</organism>